<dbReference type="GO" id="GO:0042545">
    <property type="term" value="P:cell wall modification"/>
    <property type="evidence" value="ECO:0007669"/>
    <property type="project" value="InterPro"/>
</dbReference>
<comment type="similarity">
    <text evidence="1">Belongs to the pectinesterase family.</text>
</comment>
<accession>A0A2R5EPS1</accession>
<evidence type="ECO:0000313" key="6">
    <source>
        <dbReference type="Proteomes" id="UP000245202"/>
    </source>
</evidence>
<dbReference type="Pfam" id="PF01095">
    <property type="entry name" value="Pectinesterase"/>
    <property type="match status" value="1"/>
</dbReference>
<dbReference type="GO" id="GO:0009279">
    <property type="term" value="C:cell outer membrane"/>
    <property type="evidence" value="ECO:0007669"/>
    <property type="project" value="TreeGrafter"/>
</dbReference>
<reference evidence="5 6" key="1">
    <citation type="submission" date="2017-08" db="EMBL/GenBank/DDBJ databases">
        <title>Substantial Increase in Enzyme Production by Combined Drug-Resistance Mutations in Paenibacillus agaridevorans.</title>
        <authorList>
            <person name="Tanaka Y."/>
            <person name="Funane K."/>
            <person name="Hosaka T."/>
            <person name="Shiwa Y."/>
            <person name="Fujita N."/>
            <person name="Miyazaki T."/>
            <person name="Yoshikawa H."/>
            <person name="Murakami K."/>
            <person name="Kasahara K."/>
            <person name="Inaoka T."/>
            <person name="Hiraga Y."/>
            <person name="Ochi K."/>
        </authorList>
    </citation>
    <scope>NUCLEOTIDE SEQUENCE [LARGE SCALE GENOMIC DNA]</scope>
    <source>
        <strain evidence="5 6">T-3040</strain>
    </source>
</reference>
<gene>
    <name evidence="5" type="ORF">PAT3040_01535</name>
</gene>
<dbReference type="GO" id="GO:0030599">
    <property type="term" value="F:pectinesterase activity"/>
    <property type="evidence" value="ECO:0007669"/>
    <property type="project" value="InterPro"/>
</dbReference>
<comment type="caution">
    <text evidence="5">The sequence shown here is derived from an EMBL/GenBank/DDBJ whole genome shotgun (WGS) entry which is preliminary data.</text>
</comment>
<evidence type="ECO:0000256" key="2">
    <source>
        <dbReference type="ARBA" id="ARBA00022801"/>
    </source>
</evidence>
<dbReference type="InterPro" id="IPR000070">
    <property type="entry name" value="Pectinesterase_cat"/>
</dbReference>
<evidence type="ECO:0000256" key="3">
    <source>
        <dbReference type="ARBA" id="ARBA00023085"/>
    </source>
</evidence>
<dbReference type="RefSeq" id="WP_108992130.1">
    <property type="nucleotide sequence ID" value="NZ_BDQX01000069.1"/>
</dbReference>
<dbReference type="AlphaFoldDB" id="A0A2R5EPS1"/>
<keyword evidence="3" id="KW-0063">Aspartyl esterase</keyword>
<keyword evidence="6" id="KW-1185">Reference proteome</keyword>
<dbReference type="SUPFAM" id="SSF51126">
    <property type="entry name" value="Pectin lyase-like"/>
    <property type="match status" value="1"/>
</dbReference>
<proteinExistence type="inferred from homology"/>
<dbReference type="Proteomes" id="UP000245202">
    <property type="component" value="Unassembled WGS sequence"/>
</dbReference>
<protein>
    <recommendedName>
        <fullName evidence="4">Pectinesterase catalytic domain-containing protein</fullName>
    </recommendedName>
</protein>
<dbReference type="Gene3D" id="2.160.20.10">
    <property type="entry name" value="Single-stranded right-handed beta-helix, Pectin lyase-like"/>
    <property type="match status" value="1"/>
</dbReference>
<sequence>MRTLVVDQSGNGDFRTVAEAIAAAPDHAVERTLIELRNGHYKEKITVPASKTNLCMIGESRDGAVIFYDDSVSTLKPNGEKMTTFDTPSFTILAEDFYAENMTFANSASRLEKRGQALALHVEGDRAIFRNVAILGHQDTLYTPGNGRQLYDRCYIEGHVDFVFGSATAVFKDCELHSLDRHNGFVTAASTDESQPYGYVFLNCRLTGAAPPATVSLGRPWRPHGSAIFVHTWMGSHIRPEGWDNWRDPAKEKTARYAEYGSVGPGAESAARVEWARYLTEEEASALTVRSVLEGRDGWNPEEVRAAVI</sequence>
<evidence type="ECO:0000256" key="1">
    <source>
        <dbReference type="ARBA" id="ARBA00008891"/>
    </source>
</evidence>
<dbReference type="InterPro" id="IPR012334">
    <property type="entry name" value="Pectin_lyas_fold"/>
</dbReference>
<organism evidence="5 6">
    <name type="scientific">Paenibacillus agaridevorans</name>
    <dbReference type="NCBI Taxonomy" id="171404"/>
    <lineage>
        <taxon>Bacteria</taxon>
        <taxon>Bacillati</taxon>
        <taxon>Bacillota</taxon>
        <taxon>Bacilli</taxon>
        <taxon>Bacillales</taxon>
        <taxon>Paenibacillaceae</taxon>
        <taxon>Paenibacillus</taxon>
    </lineage>
</organism>
<dbReference type="InterPro" id="IPR011050">
    <property type="entry name" value="Pectin_lyase_fold/virulence"/>
</dbReference>
<evidence type="ECO:0000313" key="5">
    <source>
        <dbReference type="EMBL" id="GBG06988.1"/>
    </source>
</evidence>
<evidence type="ECO:0000259" key="4">
    <source>
        <dbReference type="Pfam" id="PF01095"/>
    </source>
</evidence>
<name>A0A2R5EPS1_9BACL</name>
<dbReference type="EMBL" id="BDQX01000069">
    <property type="protein sequence ID" value="GBG06988.1"/>
    <property type="molecule type" value="Genomic_DNA"/>
</dbReference>
<feature type="domain" description="Pectinesterase catalytic" evidence="4">
    <location>
        <begin position="4"/>
        <end position="295"/>
    </location>
</feature>
<dbReference type="PANTHER" id="PTHR31321:SF57">
    <property type="entry name" value="PECTINESTERASE 53-RELATED"/>
    <property type="match status" value="1"/>
</dbReference>
<dbReference type="PANTHER" id="PTHR31321">
    <property type="entry name" value="ACYL-COA THIOESTER HYDROLASE YBHC-RELATED"/>
    <property type="match status" value="1"/>
</dbReference>
<keyword evidence="2" id="KW-0378">Hydrolase</keyword>